<dbReference type="NCBIfam" id="TIGR02595">
    <property type="entry name" value="PEP_CTERM"/>
    <property type="match status" value="1"/>
</dbReference>
<feature type="transmembrane region" description="Helical" evidence="1">
    <location>
        <begin position="152"/>
        <end position="168"/>
    </location>
</feature>
<reference evidence="4 5" key="1">
    <citation type="submission" date="2020-08" db="EMBL/GenBank/DDBJ databases">
        <title>Genomic Encyclopedia of Type Strains, Phase III (KMG-III): the genomes of soil and plant-associated and newly described type strains.</title>
        <authorList>
            <person name="Whitman W."/>
        </authorList>
    </citation>
    <scope>NUCLEOTIDE SEQUENCE [LARGE SCALE GENOMIC DNA]</scope>
    <source>
        <strain evidence="4 5">CECT 8897</strain>
    </source>
</reference>
<protein>
    <recommendedName>
        <fullName evidence="3">Ice-binding protein C-terminal domain-containing protein</fullName>
    </recommendedName>
</protein>
<dbReference type="NCBIfam" id="NF038126">
    <property type="entry name" value="PEP_CTERM_FxDxF"/>
    <property type="match status" value="1"/>
</dbReference>
<keyword evidence="1" id="KW-1133">Transmembrane helix</keyword>
<dbReference type="Pfam" id="PF07589">
    <property type="entry name" value="PEP-CTERM"/>
    <property type="match status" value="1"/>
</dbReference>
<feature type="domain" description="Ice-binding protein C-terminal" evidence="3">
    <location>
        <begin position="147"/>
        <end position="171"/>
    </location>
</feature>
<dbReference type="InterPro" id="IPR013424">
    <property type="entry name" value="Ice-binding_C"/>
</dbReference>
<keyword evidence="1" id="KW-0812">Transmembrane</keyword>
<dbReference type="Proteomes" id="UP000541535">
    <property type="component" value="Unassembled WGS sequence"/>
</dbReference>
<dbReference type="AlphaFoldDB" id="A0A7W5BAJ4"/>
<proteinExistence type="predicted"/>
<evidence type="ECO:0000256" key="2">
    <source>
        <dbReference type="SAM" id="SignalP"/>
    </source>
</evidence>
<evidence type="ECO:0000313" key="5">
    <source>
        <dbReference type="Proteomes" id="UP000541535"/>
    </source>
</evidence>
<comment type="caution">
    <text evidence="4">The sequence shown here is derived from an EMBL/GenBank/DDBJ whole genome shotgun (WGS) entry which is preliminary data.</text>
</comment>
<accession>A0A7W5BAJ4</accession>
<keyword evidence="5" id="KW-1185">Reference proteome</keyword>
<evidence type="ECO:0000313" key="4">
    <source>
        <dbReference type="EMBL" id="MBB3119622.1"/>
    </source>
</evidence>
<organism evidence="4 5">
    <name type="scientific">Pseudoduganella violacea</name>
    <dbReference type="NCBI Taxonomy" id="1715466"/>
    <lineage>
        <taxon>Bacteria</taxon>
        <taxon>Pseudomonadati</taxon>
        <taxon>Pseudomonadota</taxon>
        <taxon>Betaproteobacteria</taxon>
        <taxon>Burkholderiales</taxon>
        <taxon>Oxalobacteraceae</taxon>
        <taxon>Telluria group</taxon>
        <taxon>Pseudoduganella</taxon>
    </lineage>
</organism>
<keyword evidence="2" id="KW-0732">Signal</keyword>
<keyword evidence="1" id="KW-0472">Membrane</keyword>
<dbReference type="RefSeq" id="WP_183441431.1">
    <property type="nucleotide sequence ID" value="NZ_JACHXD010000006.1"/>
</dbReference>
<feature type="signal peptide" evidence="2">
    <location>
        <begin position="1"/>
        <end position="24"/>
    </location>
</feature>
<dbReference type="EMBL" id="JACHXD010000006">
    <property type="protein sequence ID" value="MBB3119622.1"/>
    <property type="molecule type" value="Genomic_DNA"/>
</dbReference>
<feature type="chain" id="PRO_5031033411" description="Ice-binding protein C-terminal domain-containing protein" evidence="2">
    <location>
        <begin position="25"/>
        <end position="177"/>
    </location>
</feature>
<evidence type="ECO:0000259" key="3">
    <source>
        <dbReference type="Pfam" id="PF07589"/>
    </source>
</evidence>
<evidence type="ECO:0000256" key="1">
    <source>
        <dbReference type="SAM" id="Phobius"/>
    </source>
</evidence>
<gene>
    <name evidence="4" type="ORF">FHS03_002674</name>
</gene>
<sequence>MHGKKIFAAVALAAASLAAGSAYAADVSQSKNITLTGGTIDYGRSLQANAGDTFSDRWNFTLGGTGDIGTGVVAVSPGLVDVISITGFSLFNSAGLSLGGVQQASGLADVWTLNTSQLVGDSYYLLITGTVLTSKAISYGGNLTVTAVPEPATYGMLLAGLGVAGFLARRRKDDKAA</sequence>
<name>A0A7W5BAJ4_9BURK</name>